<dbReference type="InterPro" id="IPR011006">
    <property type="entry name" value="CheY-like_superfamily"/>
</dbReference>
<dbReference type="GO" id="GO:0003677">
    <property type="term" value="F:DNA binding"/>
    <property type="evidence" value="ECO:0007669"/>
    <property type="project" value="UniProtKB-KW"/>
</dbReference>
<dbReference type="SUPFAM" id="SSF52172">
    <property type="entry name" value="CheY-like"/>
    <property type="match status" value="1"/>
</dbReference>
<feature type="modified residue" description="4-aspartylphosphate" evidence="1">
    <location>
        <position position="56"/>
    </location>
</feature>
<evidence type="ECO:0000259" key="3">
    <source>
        <dbReference type="PROSITE" id="PS50930"/>
    </source>
</evidence>
<evidence type="ECO:0000313" key="5">
    <source>
        <dbReference type="Proteomes" id="UP000256686"/>
    </source>
</evidence>
<gene>
    <name evidence="4" type="ORF">DRF65_07285</name>
</gene>
<dbReference type="GO" id="GO:0000156">
    <property type="term" value="F:phosphorelay response regulator activity"/>
    <property type="evidence" value="ECO:0007669"/>
    <property type="project" value="InterPro"/>
</dbReference>
<dbReference type="PROSITE" id="PS50930">
    <property type="entry name" value="HTH_LYTTR"/>
    <property type="match status" value="1"/>
</dbReference>
<dbReference type="SMART" id="SM00448">
    <property type="entry name" value="REC"/>
    <property type="match status" value="1"/>
</dbReference>
<name>A0A3D9CBA4_9FLAO</name>
<dbReference type="SMART" id="SM00850">
    <property type="entry name" value="LytTR"/>
    <property type="match status" value="1"/>
</dbReference>
<dbReference type="InterPro" id="IPR007492">
    <property type="entry name" value="LytTR_DNA-bd_dom"/>
</dbReference>
<feature type="domain" description="Response regulatory" evidence="2">
    <location>
        <begin position="5"/>
        <end position="116"/>
    </location>
</feature>
<dbReference type="InterPro" id="IPR046947">
    <property type="entry name" value="LytR-like"/>
</dbReference>
<dbReference type="EMBL" id="QNVT01000005">
    <property type="protein sequence ID" value="REC63153.1"/>
    <property type="molecule type" value="Genomic_DNA"/>
</dbReference>
<accession>A0A3D9CBA4</accession>
<comment type="caution">
    <text evidence="4">The sequence shown here is derived from an EMBL/GenBank/DDBJ whole genome shotgun (WGS) entry which is preliminary data.</text>
</comment>
<proteinExistence type="predicted"/>
<dbReference type="PANTHER" id="PTHR37299">
    <property type="entry name" value="TRANSCRIPTIONAL REGULATOR-RELATED"/>
    <property type="match status" value="1"/>
</dbReference>
<protein>
    <submittedName>
        <fullName evidence="4">DNA-binding response regulator</fullName>
    </submittedName>
</protein>
<organism evidence="4 5">
    <name type="scientific">Chryseobacterium pennae</name>
    <dbReference type="NCBI Taxonomy" id="2258962"/>
    <lineage>
        <taxon>Bacteria</taxon>
        <taxon>Pseudomonadati</taxon>
        <taxon>Bacteroidota</taxon>
        <taxon>Flavobacteriia</taxon>
        <taxon>Flavobacteriales</taxon>
        <taxon>Weeksellaceae</taxon>
        <taxon>Chryseobacterium group</taxon>
        <taxon>Chryseobacterium</taxon>
    </lineage>
</organism>
<dbReference type="PROSITE" id="PS50110">
    <property type="entry name" value="RESPONSE_REGULATORY"/>
    <property type="match status" value="1"/>
</dbReference>
<dbReference type="AlphaFoldDB" id="A0A3D9CBA4"/>
<dbReference type="RefSeq" id="WP_115970229.1">
    <property type="nucleotide sequence ID" value="NZ_QNVT01000005.1"/>
</dbReference>
<dbReference type="Pfam" id="PF04397">
    <property type="entry name" value="LytTR"/>
    <property type="match status" value="1"/>
</dbReference>
<dbReference type="InterPro" id="IPR001789">
    <property type="entry name" value="Sig_transdc_resp-reg_receiver"/>
</dbReference>
<feature type="domain" description="HTH LytTR-type" evidence="3">
    <location>
        <begin position="138"/>
        <end position="236"/>
    </location>
</feature>
<keyword evidence="4" id="KW-0238">DNA-binding</keyword>
<keyword evidence="5" id="KW-1185">Reference proteome</keyword>
<dbReference type="PANTHER" id="PTHR37299:SF1">
    <property type="entry name" value="STAGE 0 SPORULATION PROTEIN A HOMOLOG"/>
    <property type="match status" value="1"/>
</dbReference>
<reference evidence="5" key="1">
    <citation type="submission" date="2018-06" db="EMBL/GenBank/DDBJ databases">
        <authorList>
            <person name="Lum Nde A."/>
            <person name="Hugo C."/>
        </authorList>
    </citation>
    <scope>NUCLEOTIDE SEQUENCE [LARGE SCALE GENOMIC DNA]</scope>
    <source>
        <strain evidence="5">1_F178</strain>
    </source>
</reference>
<keyword evidence="1" id="KW-0597">Phosphoprotein</keyword>
<sequence>MNPLNCIIVDDEDGAHLVIEHHLNGLQSLNLCGSFFNAKDAMDYLYKNPIDLIFLDINMPGLTGMEMLAAMNHPPLVILTTAYSEFALESYKYQVVDYLIKPISLSNFLSAIDKAISRFKPIGFLPTQEQPLSPIEWLTLKVDGDYIRITTDKIEYIQSWGNYVKVFTDGHFLLSPITTNEIEQKLDILKFIRIHKSYIVALDQIKKITGNRLYLMNDTVIPIGTTYRKQLLERLN</sequence>
<dbReference type="Proteomes" id="UP000256686">
    <property type="component" value="Unassembled WGS sequence"/>
</dbReference>
<dbReference type="Gene3D" id="2.40.50.1020">
    <property type="entry name" value="LytTr DNA-binding domain"/>
    <property type="match status" value="1"/>
</dbReference>
<dbReference type="Gene3D" id="3.40.50.2300">
    <property type="match status" value="1"/>
</dbReference>
<dbReference type="Pfam" id="PF00072">
    <property type="entry name" value="Response_reg"/>
    <property type="match status" value="1"/>
</dbReference>
<evidence type="ECO:0000259" key="2">
    <source>
        <dbReference type="PROSITE" id="PS50110"/>
    </source>
</evidence>
<evidence type="ECO:0000313" key="4">
    <source>
        <dbReference type="EMBL" id="REC63153.1"/>
    </source>
</evidence>
<evidence type="ECO:0000256" key="1">
    <source>
        <dbReference type="PROSITE-ProRule" id="PRU00169"/>
    </source>
</evidence>